<evidence type="ECO:0000313" key="2">
    <source>
        <dbReference type="Proteomes" id="UP001597419"/>
    </source>
</evidence>
<dbReference type="RefSeq" id="WP_345391844.1">
    <property type="nucleotide sequence ID" value="NZ_BAABHG010000005.1"/>
</dbReference>
<dbReference type="Proteomes" id="UP001597419">
    <property type="component" value="Unassembled WGS sequence"/>
</dbReference>
<comment type="caution">
    <text evidence="1">The sequence shown here is derived from an EMBL/GenBank/DDBJ whole genome shotgun (WGS) entry which is preliminary data.</text>
</comment>
<dbReference type="EMBL" id="JBHUKU010000020">
    <property type="protein sequence ID" value="MFD2463303.1"/>
    <property type="molecule type" value="Genomic_DNA"/>
</dbReference>
<name>A0ABW5GR09_9PSEU</name>
<reference evidence="2" key="1">
    <citation type="journal article" date="2019" name="Int. J. Syst. Evol. Microbiol.">
        <title>The Global Catalogue of Microorganisms (GCM) 10K type strain sequencing project: providing services to taxonomists for standard genome sequencing and annotation.</title>
        <authorList>
            <consortium name="The Broad Institute Genomics Platform"/>
            <consortium name="The Broad Institute Genome Sequencing Center for Infectious Disease"/>
            <person name="Wu L."/>
            <person name="Ma J."/>
        </authorList>
    </citation>
    <scope>NUCLEOTIDE SEQUENCE [LARGE SCALE GENOMIC DNA]</scope>
    <source>
        <strain evidence="2">CGMCC 4.7643</strain>
    </source>
</reference>
<accession>A0ABW5GR09</accession>
<evidence type="ECO:0000313" key="1">
    <source>
        <dbReference type="EMBL" id="MFD2463303.1"/>
    </source>
</evidence>
<gene>
    <name evidence="1" type="ORF">ACFSYJ_32150</name>
</gene>
<sequence>MDDRYDEPPALFALAAERAPLRTFRRRMPHHRRGAVPPADLAGWVARHAGGVRGRTPSGTVHRMLPDAWLPACGAGLNGWDPERLTPVDEPVSCGRCDALAEPGHPGEHQLKLF</sequence>
<protein>
    <submittedName>
        <fullName evidence="1">Uncharacterized protein</fullName>
    </submittedName>
</protein>
<proteinExistence type="predicted"/>
<organism evidence="1 2">
    <name type="scientific">Amycolatopsis samaneae</name>
    <dbReference type="NCBI Taxonomy" id="664691"/>
    <lineage>
        <taxon>Bacteria</taxon>
        <taxon>Bacillati</taxon>
        <taxon>Actinomycetota</taxon>
        <taxon>Actinomycetes</taxon>
        <taxon>Pseudonocardiales</taxon>
        <taxon>Pseudonocardiaceae</taxon>
        <taxon>Amycolatopsis</taxon>
    </lineage>
</organism>
<keyword evidence="2" id="KW-1185">Reference proteome</keyword>